<evidence type="ECO:0000313" key="3">
    <source>
        <dbReference type="Proteomes" id="UP000789595"/>
    </source>
</evidence>
<organism evidence="1">
    <name type="scientific">Pelagomonas calceolata</name>
    <dbReference type="NCBI Taxonomy" id="35677"/>
    <lineage>
        <taxon>Eukaryota</taxon>
        <taxon>Sar</taxon>
        <taxon>Stramenopiles</taxon>
        <taxon>Ochrophyta</taxon>
        <taxon>Pelagophyceae</taxon>
        <taxon>Pelagomonadales</taxon>
        <taxon>Pelagomonadaceae</taxon>
        <taxon>Pelagomonas</taxon>
    </lineage>
</organism>
<protein>
    <submittedName>
        <fullName evidence="1">Uncharacterized protein</fullName>
    </submittedName>
</protein>
<reference evidence="1" key="1">
    <citation type="submission" date="2021-01" db="EMBL/GenBank/DDBJ databases">
        <authorList>
            <person name="Corre E."/>
            <person name="Pelletier E."/>
            <person name="Niang G."/>
            <person name="Scheremetjew M."/>
            <person name="Finn R."/>
            <person name="Kale V."/>
            <person name="Holt S."/>
            <person name="Cochrane G."/>
            <person name="Meng A."/>
            <person name="Brown T."/>
            <person name="Cohen L."/>
        </authorList>
    </citation>
    <scope>NUCLEOTIDE SEQUENCE</scope>
    <source>
        <strain evidence="1">CCMP1756</strain>
    </source>
</reference>
<dbReference type="EMBL" id="HBIW01026077">
    <property type="protein sequence ID" value="CAE0707053.1"/>
    <property type="molecule type" value="Transcribed_RNA"/>
</dbReference>
<dbReference type="AlphaFoldDB" id="A0A7S4A8A0"/>
<dbReference type="Proteomes" id="UP000789595">
    <property type="component" value="Unassembled WGS sequence"/>
</dbReference>
<proteinExistence type="predicted"/>
<name>A0A7S4A8A0_9STRA</name>
<keyword evidence="3" id="KW-1185">Reference proteome</keyword>
<dbReference type="EMBL" id="CAKKNE010000003">
    <property type="protein sequence ID" value="CAH0370501.1"/>
    <property type="molecule type" value="Genomic_DNA"/>
</dbReference>
<reference evidence="2" key="2">
    <citation type="submission" date="2021-11" db="EMBL/GenBank/DDBJ databases">
        <authorList>
            <consortium name="Genoscope - CEA"/>
            <person name="William W."/>
        </authorList>
    </citation>
    <scope>NUCLEOTIDE SEQUENCE</scope>
</reference>
<gene>
    <name evidence="1" type="ORF">PCAL00307_LOCUS22504</name>
    <name evidence="2" type="ORF">PECAL_3P03950</name>
</gene>
<sequence>MAEKQPPAAAGTKKSKGALTNEDVLMTHVAPCLSYMDLFSLVKTTKEMRSRLTHEHSLTAVLLNADDKFGKNAKATIRNVMDLYEKGKIHKPSPMRLLRLANGKRCEMGPPCDTPEARKVVKTRPDWGLFCCWPHTVGGSAEISLSKKSLKTWGATVGDPRTCQHSMSNKTFLWKKPMTAADGEKIGPITTATSPHDGSTPDPTLVQLFQRLDREGRERMSAAAAVKADARQKKKASKDQKIAAIDATVKRLAGEVQGVAGCRALVEQLDPLYLAPSKASPAKLRAIVDDVRDAYAAADAALGDFSFLDESNLRDAVLKKALTMRGYPEPVAEFAPADFLRYASREVLDLAAAGRLREAMVLRLYNQPVVCDARRMSRQLASIKYTRRASPKRLKQAFIELMGRPPADDRRNIAQGAWQHAVEAPAEPALVDPLVRANSPEALEAVVNAARDMYDRALADARELGQRIDAARNLDAGAGEAFLLKYSHLRYGFFVSGIGSDWTYARILEYYDQQNAGPGGQISRGSAASPLGFWAGDA</sequence>
<dbReference type="OrthoDB" id="49225at2759"/>
<evidence type="ECO:0000313" key="2">
    <source>
        <dbReference type="EMBL" id="CAH0370501.1"/>
    </source>
</evidence>
<accession>A0A7S4A8A0</accession>
<evidence type="ECO:0000313" key="1">
    <source>
        <dbReference type="EMBL" id="CAE0707053.1"/>
    </source>
</evidence>